<protein>
    <submittedName>
        <fullName evidence="2">Molybdate transport repressor ModE-like protein</fullName>
    </submittedName>
</protein>
<organism evidence="2 3">
    <name type="scientific">Polynucleobacter sphagniphilus</name>
    <dbReference type="NCBI Taxonomy" id="1743169"/>
    <lineage>
        <taxon>Bacteria</taxon>
        <taxon>Pseudomonadati</taxon>
        <taxon>Pseudomonadota</taxon>
        <taxon>Betaproteobacteria</taxon>
        <taxon>Burkholderiales</taxon>
        <taxon>Burkholderiaceae</taxon>
        <taxon>Polynucleobacter</taxon>
    </lineage>
</organism>
<dbReference type="InterPro" id="IPR036388">
    <property type="entry name" value="WH-like_DNA-bd_sf"/>
</dbReference>
<dbReference type="SUPFAM" id="SSF53850">
    <property type="entry name" value="Periplasmic binding protein-like II"/>
    <property type="match status" value="1"/>
</dbReference>
<reference evidence="2" key="1">
    <citation type="submission" date="2023-04" db="EMBL/GenBank/DDBJ databases">
        <title>Genome Encyclopedia of Bacteria and Archaea VI: Functional Genomics of Type Strains.</title>
        <authorList>
            <person name="Whitman W."/>
        </authorList>
    </citation>
    <scope>NUCLEOTIDE SEQUENCE</scope>
    <source>
        <strain evidence="2">Enz.4-51</strain>
    </source>
</reference>
<accession>A0AA43MAI2</accession>
<dbReference type="InterPro" id="IPR024370">
    <property type="entry name" value="PBP_domain"/>
</dbReference>
<sequence length="357" mass="39517">MFKFSISPEWFISSKKGEPISLPAVIGLLTEIDRSGNLVAACKTHNLSYRHGWGILRKFEEEFGVPLLITSRRLGTQLTPFAQKLIWANRRIQARLGPTLESLASELEREIESAISTPENVLRIHASHGFAVAALIKRLEATTHPIEFKYEGSADALNSLSKGSCDAAGFHIPIGPLRETVIKQYSKFLKPKEQIIVPLAIRTQGIITAPGNPKNIQTVNDFVRRDVSIVNRQPHSGTRTLLDLLLKDQKIDVTNIRGYENSEFTHAAVAAYIASGMADAGFGIETGARQFGLDFVPVATENYYMIFNKNSGSHLAIQEMIGTMQDQLFRNEINQIAGYVCDRPAEAISAAKELELK</sequence>
<dbReference type="Proteomes" id="UP001161160">
    <property type="component" value="Unassembled WGS sequence"/>
</dbReference>
<evidence type="ECO:0000313" key="3">
    <source>
        <dbReference type="Proteomes" id="UP001161160"/>
    </source>
</evidence>
<dbReference type="EMBL" id="JARXYA010000007">
    <property type="protein sequence ID" value="MDH6504227.1"/>
    <property type="molecule type" value="Genomic_DNA"/>
</dbReference>
<feature type="domain" description="PBP" evidence="1">
    <location>
        <begin position="145"/>
        <end position="324"/>
    </location>
</feature>
<dbReference type="Gene3D" id="3.40.190.10">
    <property type="entry name" value="Periplasmic binding protein-like II"/>
    <property type="match status" value="2"/>
</dbReference>
<evidence type="ECO:0000259" key="1">
    <source>
        <dbReference type="Pfam" id="PF12727"/>
    </source>
</evidence>
<dbReference type="Pfam" id="PF12727">
    <property type="entry name" value="PBP_like"/>
    <property type="match status" value="1"/>
</dbReference>
<dbReference type="AlphaFoldDB" id="A0AA43MAI2"/>
<comment type="caution">
    <text evidence="2">The sequence shown here is derived from an EMBL/GenBank/DDBJ whole genome shotgun (WGS) entry which is preliminary data.</text>
</comment>
<proteinExistence type="predicted"/>
<dbReference type="Gene3D" id="1.10.10.10">
    <property type="entry name" value="Winged helix-like DNA-binding domain superfamily/Winged helix DNA-binding domain"/>
    <property type="match status" value="1"/>
</dbReference>
<evidence type="ECO:0000313" key="2">
    <source>
        <dbReference type="EMBL" id="MDH6504227.1"/>
    </source>
</evidence>
<dbReference type="InterPro" id="IPR036390">
    <property type="entry name" value="WH_DNA-bd_sf"/>
</dbReference>
<dbReference type="SUPFAM" id="SSF46785">
    <property type="entry name" value="Winged helix' DNA-binding domain"/>
    <property type="match status" value="1"/>
</dbReference>
<name>A0AA43MAI2_9BURK</name>
<dbReference type="PANTHER" id="PTHR38431:SF1">
    <property type="entry name" value="BLL2305 PROTEIN"/>
    <property type="match status" value="1"/>
</dbReference>
<dbReference type="PANTHER" id="PTHR38431">
    <property type="entry name" value="BLL2305 PROTEIN"/>
    <property type="match status" value="1"/>
</dbReference>
<keyword evidence="3" id="KW-1185">Reference proteome</keyword>
<gene>
    <name evidence="2" type="ORF">M2127_001543</name>
</gene>
<dbReference type="RefSeq" id="WP_280756810.1">
    <property type="nucleotide sequence ID" value="NZ_JARXXW010000003.1"/>
</dbReference>